<feature type="domain" description="HTH deoR-type" evidence="3">
    <location>
        <begin position="12"/>
        <end position="71"/>
    </location>
</feature>
<dbReference type="Pfam" id="PF13280">
    <property type="entry name" value="WYL"/>
    <property type="match status" value="1"/>
</dbReference>
<name>A0AAX4A9W3_LACLC</name>
<dbReference type="GO" id="GO:0003700">
    <property type="term" value="F:DNA-binding transcription factor activity"/>
    <property type="evidence" value="ECO:0007669"/>
    <property type="project" value="InterPro"/>
</dbReference>
<evidence type="ECO:0000256" key="1">
    <source>
        <dbReference type="ARBA" id="ARBA00023015"/>
    </source>
</evidence>
<dbReference type="PANTHER" id="PTHR34580:SF1">
    <property type="entry name" value="PROTEIN PAFC"/>
    <property type="match status" value="1"/>
</dbReference>
<dbReference type="PIRSF" id="PIRSF016838">
    <property type="entry name" value="PafC"/>
    <property type="match status" value="1"/>
</dbReference>
<dbReference type="Pfam" id="PF08279">
    <property type="entry name" value="HTH_11"/>
    <property type="match status" value="1"/>
</dbReference>
<keyword evidence="2" id="KW-0804">Transcription</keyword>
<keyword evidence="1" id="KW-0805">Transcription regulation</keyword>
<sequence length="311" mass="36142">MSSINIFRKKMKIERLINIIMLLLENDTISANSLAQRFSVSKRTILRDIDSLILAHIPIYTTRGPKGGFGIMDSYKFNKRLLTEFDIQNILIALSGLSEFTADKETALTIDKLKSLLPNKMDNLKTLIDFEEIHEALSAAKKLIFFAIQHSKTIEISYIDQNGQQTERKVEPYQLYYKNTSWYLYSYSLDKGDFRTFKLSRITSISLLEKEFEQKSFKFTDNTNPNLNFSLSKIEVIVHKKSRDKLIEGVETGELLEVDKNHYQTTLVLPDHEFGYQYLANFGTTLKIIGPDFYLKNYVEWLEKIISINKK</sequence>
<dbReference type="PROSITE" id="PS52050">
    <property type="entry name" value="WYL"/>
    <property type="match status" value="1"/>
</dbReference>
<dbReference type="RefSeq" id="WP_082231618.1">
    <property type="nucleotide sequence ID" value="NZ_CP133787.1"/>
</dbReference>
<dbReference type="AlphaFoldDB" id="A0AAX4A9W3"/>
<dbReference type="PANTHER" id="PTHR34580">
    <property type="match status" value="1"/>
</dbReference>
<dbReference type="InterPro" id="IPR036388">
    <property type="entry name" value="WH-like_DNA-bd_sf"/>
</dbReference>
<reference evidence="4" key="2">
    <citation type="submission" date="2023-09" db="EMBL/GenBank/DDBJ databases">
        <authorList>
            <person name="Kim T.W."/>
        </authorList>
    </citation>
    <scope>NUCLEOTIDE SEQUENCE</scope>
    <source>
        <strain evidence="4">KCKM 0438</strain>
    </source>
</reference>
<dbReference type="Proteomes" id="UP001254658">
    <property type="component" value="Chromosome"/>
</dbReference>
<dbReference type="Gene3D" id="1.10.10.10">
    <property type="entry name" value="Winged helix-like DNA-binding domain superfamily/Winged helix DNA-binding domain"/>
    <property type="match status" value="1"/>
</dbReference>
<evidence type="ECO:0000313" key="5">
    <source>
        <dbReference type="Proteomes" id="UP001254658"/>
    </source>
</evidence>
<dbReference type="InterPro" id="IPR013196">
    <property type="entry name" value="HTH_11"/>
</dbReference>
<dbReference type="PROSITE" id="PS51000">
    <property type="entry name" value="HTH_DEOR_2"/>
    <property type="match status" value="1"/>
</dbReference>
<dbReference type="InterPro" id="IPR001034">
    <property type="entry name" value="DeoR_HTH"/>
</dbReference>
<accession>A0AAX4A9W3</accession>
<reference evidence="4" key="1">
    <citation type="journal article" date="2022" name="Microbiol. Spectr.">
        <title>Optimizing Conditions in the Acid Tolerance Test for Potential Probiotics Using Response Surface Methodology.</title>
        <authorList>
            <person name="Ko H.I."/>
            <person name="Jeong C.H."/>
            <person name="Hong S.W."/>
            <person name="Eun J.B."/>
            <person name="Kim T.W."/>
        </authorList>
    </citation>
    <scope>NUCLEOTIDE SEQUENCE</scope>
    <source>
        <strain evidence="4">KCKM 0438</strain>
    </source>
</reference>
<organism evidence="4 5">
    <name type="scientific">Lactococcus lactis subsp. cremoris</name>
    <name type="common">Streptococcus cremoris</name>
    <dbReference type="NCBI Taxonomy" id="1359"/>
    <lineage>
        <taxon>Bacteria</taxon>
        <taxon>Bacillati</taxon>
        <taxon>Bacillota</taxon>
        <taxon>Bacilli</taxon>
        <taxon>Lactobacillales</taxon>
        <taxon>Streptococcaceae</taxon>
        <taxon>Lactococcus</taxon>
    </lineage>
</organism>
<evidence type="ECO:0000259" key="3">
    <source>
        <dbReference type="PROSITE" id="PS51000"/>
    </source>
</evidence>
<dbReference type="InterPro" id="IPR036390">
    <property type="entry name" value="WH_DNA-bd_sf"/>
</dbReference>
<gene>
    <name evidence="4" type="ORF">RF668_10955</name>
</gene>
<dbReference type="InterPro" id="IPR028349">
    <property type="entry name" value="PafC-like"/>
</dbReference>
<proteinExistence type="predicted"/>
<protein>
    <submittedName>
        <fullName evidence="4">YafY family protein</fullName>
    </submittedName>
</protein>
<dbReference type="InterPro" id="IPR026881">
    <property type="entry name" value="WYL_dom"/>
</dbReference>
<dbReference type="SUPFAM" id="SSF46785">
    <property type="entry name" value="Winged helix' DNA-binding domain"/>
    <property type="match status" value="1"/>
</dbReference>
<dbReference type="EMBL" id="CP133787">
    <property type="protein sequence ID" value="WMX70404.1"/>
    <property type="molecule type" value="Genomic_DNA"/>
</dbReference>
<evidence type="ECO:0000313" key="4">
    <source>
        <dbReference type="EMBL" id="WMX70404.1"/>
    </source>
</evidence>
<dbReference type="InterPro" id="IPR051534">
    <property type="entry name" value="CBASS_pafABC_assoc_protein"/>
</dbReference>
<evidence type="ECO:0000256" key="2">
    <source>
        <dbReference type="ARBA" id="ARBA00023163"/>
    </source>
</evidence>